<gene>
    <name evidence="6" type="ORF">LLUT_LOCUS1417</name>
</gene>
<feature type="repeat" description="Pumilio" evidence="4">
    <location>
        <begin position="422"/>
        <end position="457"/>
    </location>
</feature>
<evidence type="ECO:0000313" key="7">
    <source>
        <dbReference type="Proteomes" id="UP001497480"/>
    </source>
</evidence>
<dbReference type="PROSITE" id="PS50302">
    <property type="entry name" value="PUM"/>
    <property type="match status" value="5"/>
</dbReference>
<dbReference type="SMART" id="SM00025">
    <property type="entry name" value="Pumilio"/>
    <property type="match status" value="8"/>
</dbReference>
<protein>
    <recommendedName>
        <fullName evidence="5">PUM-HD domain-containing protein</fullName>
    </recommendedName>
</protein>
<dbReference type="GO" id="GO:0003729">
    <property type="term" value="F:mRNA binding"/>
    <property type="evidence" value="ECO:0007669"/>
    <property type="project" value="TreeGrafter"/>
</dbReference>
<feature type="repeat" description="Pumilio" evidence="4">
    <location>
        <begin position="235"/>
        <end position="272"/>
    </location>
</feature>
<name>A0AAV1VU06_LUPLU</name>
<dbReference type="InterPro" id="IPR001313">
    <property type="entry name" value="Pumilio_RNA-bd_rpt"/>
</dbReference>
<evidence type="ECO:0000256" key="3">
    <source>
        <dbReference type="ARBA" id="ARBA00022884"/>
    </source>
</evidence>
<keyword evidence="1" id="KW-0677">Repeat</keyword>
<evidence type="ECO:0000256" key="4">
    <source>
        <dbReference type="PROSITE-ProRule" id="PRU00317"/>
    </source>
</evidence>
<dbReference type="SUPFAM" id="SSF48371">
    <property type="entry name" value="ARM repeat"/>
    <property type="match status" value="1"/>
</dbReference>
<dbReference type="InterPro" id="IPR016024">
    <property type="entry name" value="ARM-type_fold"/>
</dbReference>
<dbReference type="GO" id="GO:0005737">
    <property type="term" value="C:cytoplasm"/>
    <property type="evidence" value="ECO:0007669"/>
    <property type="project" value="TreeGrafter"/>
</dbReference>
<accession>A0AAV1VU06</accession>
<feature type="domain" description="PUM-HD" evidence="5">
    <location>
        <begin position="176"/>
        <end position="525"/>
    </location>
</feature>
<dbReference type="PROSITE" id="PS50303">
    <property type="entry name" value="PUM_HD"/>
    <property type="match status" value="1"/>
</dbReference>
<dbReference type="Proteomes" id="UP001497480">
    <property type="component" value="Unassembled WGS sequence"/>
</dbReference>
<organism evidence="6 7">
    <name type="scientific">Lupinus luteus</name>
    <name type="common">European yellow lupine</name>
    <dbReference type="NCBI Taxonomy" id="3873"/>
    <lineage>
        <taxon>Eukaryota</taxon>
        <taxon>Viridiplantae</taxon>
        <taxon>Streptophyta</taxon>
        <taxon>Embryophyta</taxon>
        <taxon>Tracheophyta</taxon>
        <taxon>Spermatophyta</taxon>
        <taxon>Magnoliopsida</taxon>
        <taxon>eudicotyledons</taxon>
        <taxon>Gunneridae</taxon>
        <taxon>Pentapetalae</taxon>
        <taxon>rosids</taxon>
        <taxon>fabids</taxon>
        <taxon>Fabales</taxon>
        <taxon>Fabaceae</taxon>
        <taxon>Papilionoideae</taxon>
        <taxon>50 kb inversion clade</taxon>
        <taxon>genistoids sensu lato</taxon>
        <taxon>core genistoids</taxon>
        <taxon>Genisteae</taxon>
        <taxon>Lupinus</taxon>
    </lineage>
</organism>
<dbReference type="EMBL" id="CAXHTB010000001">
    <property type="protein sequence ID" value="CAL0300357.1"/>
    <property type="molecule type" value="Genomic_DNA"/>
</dbReference>
<keyword evidence="7" id="KW-1185">Reference proteome</keyword>
<dbReference type="Gene3D" id="1.25.10.10">
    <property type="entry name" value="Leucine-rich Repeat Variant"/>
    <property type="match status" value="1"/>
</dbReference>
<dbReference type="Pfam" id="PF00806">
    <property type="entry name" value="PUF"/>
    <property type="match status" value="8"/>
</dbReference>
<comment type="caution">
    <text evidence="6">The sequence shown here is derived from an EMBL/GenBank/DDBJ whole genome shotgun (WGS) entry which is preliminary data.</text>
</comment>
<reference evidence="6 7" key="1">
    <citation type="submission" date="2024-03" db="EMBL/GenBank/DDBJ databases">
        <authorList>
            <person name="Martinez-Hernandez J."/>
        </authorList>
    </citation>
    <scope>NUCLEOTIDE SEQUENCE [LARGE SCALE GENOMIC DNA]</scope>
</reference>
<keyword evidence="3" id="KW-0694">RNA-binding</keyword>
<dbReference type="GO" id="GO:0006417">
    <property type="term" value="P:regulation of translation"/>
    <property type="evidence" value="ECO:0007669"/>
    <property type="project" value="UniProtKB-KW"/>
</dbReference>
<evidence type="ECO:0000259" key="5">
    <source>
        <dbReference type="PROSITE" id="PS50303"/>
    </source>
</evidence>
<proteinExistence type="predicted"/>
<dbReference type="AlphaFoldDB" id="A0AAV1VU06"/>
<feature type="repeat" description="Pumilio" evidence="4">
    <location>
        <begin position="458"/>
        <end position="500"/>
    </location>
</feature>
<feature type="repeat" description="Pumilio" evidence="4">
    <location>
        <begin position="274"/>
        <end position="313"/>
    </location>
</feature>
<dbReference type="InterPro" id="IPR033133">
    <property type="entry name" value="PUM-HD"/>
</dbReference>
<keyword evidence="2" id="KW-0810">Translation regulation</keyword>
<sequence length="540" mass="61377">MEHNNLPLSPFNHVHHANNRFMQNLPIQHGTSQSHVLNNDPTIVQNRNYLNPILVAQETPESFVPPRNLHGYQGSVNMLPGLGDLQSLLAELSLSYPFRNSTGFRPNNFISQPLYENSASNDNGHVHDDIQLLLQMQNSFAAAVRRGQAALYNRSVPGCSNSMSNRYLNHQIQCNGISYVPDGNRDNGLTRFHDSIVLDSLREKLVLMAKDQGKCRYLQIKIDEGSMEFIDMILSVVKDYMYELMRHQFGNYLIQKLFESRSVSDEKKDLIVLSIIHNVHMLRDVCMDNNGTRVIQRMLENVKTLQQIDEVVNVMKHITVPLMKDENGGYVIQQCVKLFPMEYQREILSVVALNCEDIATDKRGCTVIQKCMKYALRDAIVPLVRAIICNAALLAEDQYGNYVVQYLVGMKIVKVNGIIISELDGKYVQLSRNKHASNVVQHLLKYSKDRDAKIIILELMNSPEYLSVLQDPYGNYVAQTAFENSKREEAIPPSHETIVMTATYSSGAEGAMFGEVYNWKMYSDTHCITTGHKDCIRINN</sequence>
<feature type="repeat" description="Pumilio" evidence="4">
    <location>
        <begin position="386"/>
        <end position="421"/>
    </location>
</feature>
<dbReference type="PANTHER" id="PTHR12537">
    <property type="entry name" value="RNA BINDING PROTEIN PUMILIO-RELATED"/>
    <property type="match status" value="1"/>
</dbReference>
<dbReference type="PANTHER" id="PTHR12537:SF129">
    <property type="entry name" value="PUMILIO HOMOLOG 15-LIKE"/>
    <property type="match status" value="1"/>
</dbReference>
<dbReference type="InterPro" id="IPR011989">
    <property type="entry name" value="ARM-like"/>
</dbReference>
<evidence type="ECO:0000256" key="2">
    <source>
        <dbReference type="ARBA" id="ARBA00022845"/>
    </source>
</evidence>
<evidence type="ECO:0000256" key="1">
    <source>
        <dbReference type="ARBA" id="ARBA00022737"/>
    </source>
</evidence>
<evidence type="ECO:0000313" key="6">
    <source>
        <dbReference type="EMBL" id="CAL0300357.1"/>
    </source>
</evidence>